<reference evidence="1 2" key="1">
    <citation type="submission" date="2016-10" db="EMBL/GenBank/DDBJ databases">
        <title>Comparative genomics of Bacillus thuringiensis reveals a path to pathogens against multiple invertebrate hosts.</title>
        <authorList>
            <person name="Zheng J."/>
            <person name="Gao Q."/>
            <person name="Liu H."/>
            <person name="Peng D."/>
            <person name="Ruan L."/>
            <person name="Sun M."/>
        </authorList>
    </citation>
    <scope>NUCLEOTIDE SEQUENCE [LARGE SCALE GENOMIC DNA]</scope>
    <source>
        <strain evidence="1">BGSC 4BX1</strain>
    </source>
</reference>
<evidence type="ECO:0000313" key="1">
    <source>
        <dbReference type="EMBL" id="OTY48256.1"/>
    </source>
</evidence>
<comment type="caution">
    <text evidence="1">The sequence shown here is derived from an EMBL/GenBank/DDBJ whole genome shotgun (WGS) entry which is preliminary data.</text>
</comment>
<dbReference type="RefSeq" id="WP_088118933.1">
    <property type="nucleotide sequence ID" value="NZ_NFDL01000015.1"/>
</dbReference>
<accession>A0A243BM63</accession>
<dbReference type="AlphaFoldDB" id="A0A243BM63"/>
<evidence type="ECO:0000313" key="2">
    <source>
        <dbReference type="Proteomes" id="UP000195089"/>
    </source>
</evidence>
<gene>
    <name evidence="1" type="ORF">BK742_04015</name>
</gene>
<organism evidence="1 2">
    <name type="scientific">Bacillus thuringiensis serovar pingluonsis</name>
    <dbReference type="NCBI Taxonomy" id="180881"/>
    <lineage>
        <taxon>Bacteria</taxon>
        <taxon>Bacillati</taxon>
        <taxon>Bacillota</taxon>
        <taxon>Bacilli</taxon>
        <taxon>Bacillales</taxon>
        <taxon>Bacillaceae</taxon>
        <taxon>Bacillus</taxon>
        <taxon>Bacillus cereus group</taxon>
    </lineage>
</organism>
<protein>
    <submittedName>
        <fullName evidence="1">Uncharacterized protein</fullName>
    </submittedName>
</protein>
<proteinExistence type="predicted"/>
<dbReference type="Proteomes" id="UP000195089">
    <property type="component" value="Unassembled WGS sequence"/>
</dbReference>
<dbReference type="EMBL" id="NFDL01000015">
    <property type="protein sequence ID" value="OTY48256.1"/>
    <property type="molecule type" value="Genomic_DNA"/>
</dbReference>
<sequence>MGILSDKSKIQHLWSFKTLKKFGTNIYNSLKESEMVSAKGHKGELIWLVADETDQEKKIQWNYI</sequence>
<name>A0A243BM63_BACTU</name>